<sequence length="157" mass="17654">MTASDFEVDLDSAESILEITGWCLRADERLNEEKPWDGFVVLTGFEEAHAAMQAWRFVGEETLPTGVNIANPAFNLDVMERLRELTADPERGEWQTWVILYDLASDSFDHIFLWPGEDAGYNVIGYDTPMSTIEALNPAHPAEEPQWLTAARGKPPV</sequence>
<dbReference type="Proteomes" id="UP000243589">
    <property type="component" value="Unassembled WGS sequence"/>
</dbReference>
<organism evidence="1 2">
    <name type="scientific">Brevibacterium ravenspurgense</name>
    <dbReference type="NCBI Taxonomy" id="479117"/>
    <lineage>
        <taxon>Bacteria</taxon>
        <taxon>Bacillati</taxon>
        <taxon>Actinomycetota</taxon>
        <taxon>Actinomycetes</taxon>
        <taxon>Micrococcales</taxon>
        <taxon>Brevibacteriaceae</taxon>
        <taxon>Brevibacterium</taxon>
    </lineage>
</organism>
<accession>A0A150H9X8</accession>
<dbReference type="PATRIC" id="fig|479117.4.peg.1676"/>
<reference evidence="1 2" key="1">
    <citation type="submission" date="2016-01" db="EMBL/GenBank/DDBJ databases">
        <title>Use of Whole Genome Sequencing to ascertain that Brevibacterium massiliense (Roux, Raoult 2009) is a later heterotypic synonym of Brevibacterium ravenspurgense (Mages 2008).</title>
        <authorList>
            <person name="Bernier A.-M."/>
            <person name="Burdz T."/>
            <person name="Huynh C."/>
            <person name="Pachecho A.L."/>
            <person name="Wiebe D."/>
            <person name="Bonner C."/>
            <person name="Bernard K."/>
        </authorList>
    </citation>
    <scope>NUCLEOTIDE SEQUENCE [LARGE SCALE GENOMIC DNA]</scope>
    <source>
        <strain evidence="1 2">CCUG56047</strain>
    </source>
</reference>
<keyword evidence="2" id="KW-1185">Reference proteome</keyword>
<dbReference type="RefSeq" id="WP_062022234.1">
    <property type="nucleotide sequence ID" value="NZ_LQQC01000010.1"/>
</dbReference>
<name>A0A150H9X8_9MICO</name>
<protein>
    <submittedName>
        <fullName evidence="1">Uncharacterized protein</fullName>
    </submittedName>
</protein>
<evidence type="ECO:0000313" key="2">
    <source>
        <dbReference type="Proteomes" id="UP000243589"/>
    </source>
</evidence>
<proteinExistence type="predicted"/>
<gene>
    <name evidence="1" type="ORF">Bravens_01691</name>
</gene>
<comment type="caution">
    <text evidence="1">The sequence shown here is derived from an EMBL/GenBank/DDBJ whole genome shotgun (WGS) entry which is preliminary data.</text>
</comment>
<dbReference type="EMBL" id="LQQC01000010">
    <property type="protein sequence ID" value="KXZ58638.1"/>
    <property type="molecule type" value="Genomic_DNA"/>
</dbReference>
<evidence type="ECO:0000313" key="1">
    <source>
        <dbReference type="EMBL" id="KXZ58638.1"/>
    </source>
</evidence>
<dbReference type="AlphaFoldDB" id="A0A150H9X8"/>